<dbReference type="PRINTS" id="PR00725">
    <property type="entry name" value="DADACBPTASE1"/>
</dbReference>
<evidence type="ECO:0000256" key="3">
    <source>
        <dbReference type="ARBA" id="ARBA00022801"/>
    </source>
</evidence>
<evidence type="ECO:0000256" key="7">
    <source>
        <dbReference type="PIRSR" id="PIRSR618044-1"/>
    </source>
</evidence>
<keyword evidence="13" id="KW-1185">Reference proteome</keyword>
<sequence>MTMKKFHRNLILTALTIGFISPSYAETAVDDSLGQFLEQNFSNPSNPLNVPTTAVPTTNSDDPIANFANRPAPATNGNLTQISNGVNATSGNIMPVTGQFQQQNAQYDFINRASNQNVAPISNTTTTTPNFAASSFAYTPLLNARSALVMNANTGKILYQKNVDTVRSIASISKLMSAMVLLDAKLNMYEDITITEDEIDRLKGTGSRLSIGTTLTRGELLHLGLMSSENRAIHALARTYPGGMGAFVAAMNAKAQSLGMNKSRFFEPTGLDPRNVSTARDLSVMVRAASKYPQIRSLTTSNYGQVYTSAGKTQTYKNTNALVREGDWDISLQKTGYIKEAGRSMVLQARLGNQPVVIVVLGSSTSSSRVRDARELSTVVNQMPL</sequence>
<feature type="binding site" evidence="8">
    <location>
        <position position="334"/>
    </location>
    <ligand>
        <name>substrate</name>
    </ligand>
</feature>
<dbReference type="InterPro" id="IPR018044">
    <property type="entry name" value="Peptidase_S11"/>
</dbReference>
<dbReference type="GO" id="GO:0009252">
    <property type="term" value="P:peptidoglycan biosynthetic process"/>
    <property type="evidence" value="ECO:0007669"/>
    <property type="project" value="UniProtKB-KW"/>
</dbReference>
<feature type="domain" description="Peptidase S11 D-alanyl-D-alanine carboxypeptidase A N-terminal" evidence="11">
    <location>
        <begin position="140"/>
        <end position="364"/>
    </location>
</feature>
<keyword evidence="6" id="KW-0961">Cell wall biogenesis/degradation</keyword>
<comment type="caution">
    <text evidence="12">The sequence shown here is derived from an EMBL/GenBank/DDBJ whole genome shotgun (WGS) entry which is preliminary data.</text>
</comment>
<dbReference type="RefSeq" id="WP_002641974.1">
    <property type="nucleotide sequence ID" value="NZ_CP019448.1"/>
</dbReference>
<dbReference type="Proteomes" id="UP000017813">
    <property type="component" value="Unassembled WGS sequence"/>
</dbReference>
<dbReference type="eggNOG" id="COG1686">
    <property type="taxonomic scope" value="Bacteria"/>
</dbReference>
<reference evidence="12 13" key="2">
    <citation type="submission" date="2011-10" db="EMBL/GenBank/DDBJ databases">
        <title>The Genome Sequence of Simonsiella muelleri ATCC 29453.</title>
        <authorList>
            <consortium name="The Broad Institute Genome Sequencing Platform"/>
            <consortium name="The Broad Institute Genome Sequencing Center for Infectious Disease"/>
            <person name="Earl A."/>
            <person name="Ward D."/>
            <person name="Feldgarden M."/>
            <person name="Gevers D."/>
            <person name="Izard J."/>
            <person name="Baranova O.V."/>
            <person name="Blanton J.M."/>
            <person name="Tanner A.C."/>
            <person name="Dewhirst F."/>
            <person name="Young S.K."/>
            <person name="Zeng Q."/>
            <person name="Gargeya S."/>
            <person name="Fitzgerald M."/>
            <person name="Haas B."/>
            <person name="Abouelleil A."/>
            <person name="Alvarado L."/>
            <person name="Arachchi H.M."/>
            <person name="Berlin A."/>
            <person name="Brown A."/>
            <person name="Chapman S.B."/>
            <person name="Chen Z."/>
            <person name="Dunbar C."/>
            <person name="Freedman E."/>
            <person name="Gearin G."/>
            <person name="Goldberg J."/>
            <person name="Griggs A."/>
            <person name="Gujja S."/>
            <person name="Heiman D."/>
            <person name="Howarth C."/>
            <person name="Larson L."/>
            <person name="Lui A."/>
            <person name="MacDonald P.J.P."/>
            <person name="Montmayeur A."/>
            <person name="Murphy C."/>
            <person name="Neiman D."/>
            <person name="Pearson M."/>
            <person name="Priest M."/>
            <person name="Roberts A."/>
            <person name="Saif S."/>
            <person name="Shea T."/>
            <person name="Shenoy N."/>
            <person name="Sisk P."/>
            <person name="Stolte C."/>
            <person name="Sykes S."/>
            <person name="Wortman J."/>
            <person name="Nusbaum C."/>
            <person name="Birren B."/>
        </authorList>
    </citation>
    <scope>NUCLEOTIDE SEQUENCE [LARGE SCALE GENOMIC DNA]</scope>
    <source>
        <strain evidence="12 13">ATCC 29453</strain>
    </source>
</reference>
<feature type="signal peptide" evidence="10">
    <location>
        <begin position="1"/>
        <end position="25"/>
    </location>
</feature>
<dbReference type="AlphaFoldDB" id="V9H610"/>
<gene>
    <name evidence="12" type="ORF">HMPREF9021_00995</name>
</gene>
<keyword evidence="2 10" id="KW-0732">Signal</keyword>
<evidence type="ECO:0000256" key="10">
    <source>
        <dbReference type="SAM" id="SignalP"/>
    </source>
</evidence>
<evidence type="ECO:0000256" key="5">
    <source>
        <dbReference type="ARBA" id="ARBA00022984"/>
    </source>
</evidence>
<keyword evidence="3" id="KW-0378">Hydrolase</keyword>
<feature type="active site" evidence="7">
    <location>
        <position position="228"/>
    </location>
</feature>
<evidence type="ECO:0000256" key="9">
    <source>
        <dbReference type="RuleBase" id="RU004016"/>
    </source>
</evidence>
<reference evidence="12 13" key="1">
    <citation type="submission" date="2010-03" db="EMBL/GenBank/DDBJ databases">
        <authorList>
            <consortium name="The Broad Institute Genome Sequencing Platform"/>
            <person name="Ward D."/>
            <person name="Earl A."/>
            <person name="Feldgarden M."/>
            <person name="Gevers D."/>
            <person name="Young S."/>
            <person name="Zeng Q."/>
            <person name="Koehrsen M."/>
            <person name="Alvarado L."/>
            <person name="Berlin A.M."/>
            <person name="Borenstein D."/>
            <person name="Chapman S.B."/>
            <person name="Chen Z."/>
            <person name="Engels R."/>
            <person name="Freedman E."/>
            <person name="Gellesch M."/>
            <person name="Goldberg J."/>
            <person name="Griggs A."/>
            <person name="Gujja S."/>
            <person name="Heilman E.R."/>
            <person name="Heiman D.I."/>
            <person name="Hepburn T.A."/>
            <person name="Howarth C."/>
            <person name="Jen D."/>
            <person name="Larson L."/>
            <person name="Mehta T."/>
            <person name="Park D."/>
            <person name="Pearson M."/>
            <person name="Richards J."/>
            <person name="Roberts A."/>
            <person name="Saif S."/>
            <person name="Shea T.D."/>
            <person name="Shenoy N."/>
            <person name="Sisk P."/>
            <person name="Stolte C."/>
            <person name="Sykes S.N."/>
            <person name="Walk T."/>
            <person name="White J."/>
            <person name="Yandava C."/>
            <person name="Izard J."/>
            <person name="Baranova O.V."/>
            <person name="Blanton J.M."/>
            <person name="Tanner A.C."/>
            <person name="Dewhirst F."/>
            <person name="Haas B."/>
            <person name="Nusbaum C."/>
            <person name="Birren B."/>
        </authorList>
    </citation>
    <scope>NUCLEOTIDE SEQUENCE [LARGE SCALE GENOMIC DNA]</scope>
    <source>
        <strain evidence="12 13">ATCC 29453</strain>
    </source>
</reference>
<dbReference type="PANTHER" id="PTHR21581:SF26">
    <property type="entry name" value="D-ALANYL-D-ALANINE ENDOPEPTIDASE"/>
    <property type="match status" value="1"/>
</dbReference>
<evidence type="ECO:0000256" key="8">
    <source>
        <dbReference type="PIRSR" id="PIRSR618044-2"/>
    </source>
</evidence>
<dbReference type="PANTHER" id="PTHR21581">
    <property type="entry name" value="D-ALANYL-D-ALANINE CARBOXYPEPTIDASE"/>
    <property type="match status" value="1"/>
</dbReference>
<comment type="similarity">
    <text evidence="1 9">Belongs to the peptidase S11 family.</text>
</comment>
<dbReference type="SUPFAM" id="SSF56601">
    <property type="entry name" value="beta-lactamase/transpeptidase-like"/>
    <property type="match status" value="1"/>
</dbReference>
<dbReference type="GO" id="GO:0008360">
    <property type="term" value="P:regulation of cell shape"/>
    <property type="evidence" value="ECO:0007669"/>
    <property type="project" value="UniProtKB-KW"/>
</dbReference>
<protein>
    <recommendedName>
        <fullName evidence="11">Peptidase S11 D-alanyl-D-alanine carboxypeptidase A N-terminal domain-containing protein</fullName>
    </recommendedName>
</protein>
<keyword evidence="4" id="KW-0133">Cell shape</keyword>
<evidence type="ECO:0000256" key="2">
    <source>
        <dbReference type="ARBA" id="ARBA00022729"/>
    </source>
</evidence>
<dbReference type="GO" id="GO:0006508">
    <property type="term" value="P:proteolysis"/>
    <property type="evidence" value="ECO:0007669"/>
    <property type="project" value="InterPro"/>
</dbReference>
<dbReference type="GO" id="GO:0009002">
    <property type="term" value="F:serine-type D-Ala-D-Ala carboxypeptidase activity"/>
    <property type="evidence" value="ECO:0007669"/>
    <property type="project" value="InterPro"/>
</dbReference>
<evidence type="ECO:0000256" key="6">
    <source>
        <dbReference type="ARBA" id="ARBA00023316"/>
    </source>
</evidence>
<proteinExistence type="inferred from homology"/>
<feature type="active site" description="Proton acceptor" evidence="7">
    <location>
        <position position="174"/>
    </location>
</feature>
<name>V9H610_9NEIS</name>
<dbReference type="InterPro" id="IPR001967">
    <property type="entry name" value="Peptidase_S11_N"/>
</dbReference>
<dbReference type="Gene3D" id="3.40.710.10">
    <property type="entry name" value="DD-peptidase/beta-lactamase superfamily"/>
    <property type="match status" value="1"/>
</dbReference>
<evidence type="ECO:0000256" key="1">
    <source>
        <dbReference type="ARBA" id="ARBA00007164"/>
    </source>
</evidence>
<feature type="chain" id="PRO_5004776292" description="Peptidase S11 D-alanyl-D-alanine carboxypeptidase A N-terminal domain-containing protein" evidence="10">
    <location>
        <begin position="26"/>
        <end position="385"/>
    </location>
</feature>
<dbReference type="EMBL" id="ADCY02000032">
    <property type="protein sequence ID" value="EFG31163.2"/>
    <property type="molecule type" value="Genomic_DNA"/>
</dbReference>
<evidence type="ECO:0000313" key="12">
    <source>
        <dbReference type="EMBL" id="EFG31163.2"/>
    </source>
</evidence>
<accession>V9H610</accession>
<dbReference type="Pfam" id="PF00768">
    <property type="entry name" value="Peptidase_S11"/>
    <property type="match status" value="1"/>
</dbReference>
<dbReference type="STRING" id="641147.HMPREF9021_00995"/>
<keyword evidence="5" id="KW-0573">Peptidoglycan synthesis</keyword>
<evidence type="ECO:0000256" key="4">
    <source>
        <dbReference type="ARBA" id="ARBA00022960"/>
    </source>
</evidence>
<dbReference type="HOGENOM" id="CLU_027070_0_3_4"/>
<dbReference type="GO" id="GO:0071555">
    <property type="term" value="P:cell wall organization"/>
    <property type="evidence" value="ECO:0007669"/>
    <property type="project" value="UniProtKB-KW"/>
</dbReference>
<feature type="active site" description="Acyl-ester intermediate" evidence="7">
    <location>
        <position position="171"/>
    </location>
</feature>
<evidence type="ECO:0000259" key="11">
    <source>
        <dbReference type="Pfam" id="PF00768"/>
    </source>
</evidence>
<organism evidence="12 13">
    <name type="scientific">Simonsiella muelleri ATCC 29453</name>
    <dbReference type="NCBI Taxonomy" id="641147"/>
    <lineage>
        <taxon>Bacteria</taxon>
        <taxon>Pseudomonadati</taxon>
        <taxon>Pseudomonadota</taxon>
        <taxon>Betaproteobacteria</taxon>
        <taxon>Neisseriales</taxon>
        <taxon>Neisseriaceae</taxon>
        <taxon>Simonsiella</taxon>
    </lineage>
</organism>
<dbReference type="InterPro" id="IPR012338">
    <property type="entry name" value="Beta-lactam/transpept-like"/>
</dbReference>
<evidence type="ECO:0000313" key="13">
    <source>
        <dbReference type="Proteomes" id="UP000017813"/>
    </source>
</evidence>